<evidence type="ECO:0000256" key="2">
    <source>
        <dbReference type="ARBA" id="ARBA00022679"/>
    </source>
</evidence>
<dbReference type="GO" id="GO:0003677">
    <property type="term" value="F:DNA binding"/>
    <property type="evidence" value="ECO:0007669"/>
    <property type="project" value="InterPro"/>
</dbReference>
<evidence type="ECO:0000256" key="1">
    <source>
        <dbReference type="ARBA" id="ARBA00022603"/>
    </source>
</evidence>
<dbReference type="GO" id="GO:0032259">
    <property type="term" value="P:methylation"/>
    <property type="evidence" value="ECO:0007669"/>
    <property type="project" value="UniProtKB-KW"/>
</dbReference>
<dbReference type="GO" id="GO:0008170">
    <property type="term" value="F:N-methyltransferase activity"/>
    <property type="evidence" value="ECO:0007669"/>
    <property type="project" value="InterPro"/>
</dbReference>
<accession>A0A0F9W3M1</accession>
<evidence type="ECO:0000313" key="4">
    <source>
        <dbReference type="EMBL" id="KKN72663.1"/>
    </source>
</evidence>
<dbReference type="InterPro" id="IPR029063">
    <property type="entry name" value="SAM-dependent_MTases_sf"/>
</dbReference>
<protein>
    <recommendedName>
        <fullName evidence="3">DNA methylase N-4/N-6 domain-containing protein</fullName>
    </recommendedName>
</protein>
<organism evidence="4">
    <name type="scientific">marine sediment metagenome</name>
    <dbReference type="NCBI Taxonomy" id="412755"/>
    <lineage>
        <taxon>unclassified sequences</taxon>
        <taxon>metagenomes</taxon>
        <taxon>ecological metagenomes</taxon>
    </lineage>
</organism>
<dbReference type="Gene3D" id="3.40.50.150">
    <property type="entry name" value="Vaccinia Virus protein VP39"/>
    <property type="match status" value="2"/>
</dbReference>
<sequence length="267" mass="29850">MIIKQFAPDYDLNDSGWIKFPADSDYRKRMFPPEVNSHPAKANVYLVQAIIEYVSEPDQILIDIMAGTGTLMVGALVGRSIICIEISEKFHKIQVAALEHLEGIAPGISNMISLVNMPCQNYLPIPDLADHIIFSPQYAGILKKNVVNDQWNIDTGYDFVEYSKSPLNLGTMSEFLWVQEMEGVYKKCYETIKPGGTMTLIVKDHIDAGKRIDLVGKAIASSLRVGFTHNPTEHFKWAAPGMPYTAARRARGEMTVDDESIVVLRKT</sequence>
<feature type="domain" description="DNA methylase N-4/N-6" evidence="3">
    <location>
        <begin position="31"/>
        <end position="93"/>
    </location>
</feature>
<dbReference type="EMBL" id="LAZR01000358">
    <property type="protein sequence ID" value="KKN72663.1"/>
    <property type="molecule type" value="Genomic_DNA"/>
</dbReference>
<proteinExistence type="predicted"/>
<name>A0A0F9W3M1_9ZZZZ</name>
<dbReference type="SUPFAM" id="SSF53335">
    <property type="entry name" value="S-adenosyl-L-methionine-dependent methyltransferases"/>
    <property type="match status" value="1"/>
</dbReference>
<comment type="caution">
    <text evidence="4">The sequence shown here is derived from an EMBL/GenBank/DDBJ whole genome shotgun (WGS) entry which is preliminary data.</text>
</comment>
<gene>
    <name evidence="4" type="ORF">LCGC14_0409050</name>
</gene>
<dbReference type="AlphaFoldDB" id="A0A0F9W3M1"/>
<keyword evidence="2" id="KW-0808">Transferase</keyword>
<evidence type="ECO:0000259" key="3">
    <source>
        <dbReference type="Pfam" id="PF01555"/>
    </source>
</evidence>
<reference evidence="4" key="1">
    <citation type="journal article" date="2015" name="Nature">
        <title>Complex archaea that bridge the gap between prokaryotes and eukaryotes.</title>
        <authorList>
            <person name="Spang A."/>
            <person name="Saw J.H."/>
            <person name="Jorgensen S.L."/>
            <person name="Zaremba-Niedzwiedzka K."/>
            <person name="Martijn J."/>
            <person name="Lind A.E."/>
            <person name="van Eijk R."/>
            <person name="Schleper C."/>
            <person name="Guy L."/>
            <person name="Ettema T.J."/>
        </authorList>
    </citation>
    <scope>NUCLEOTIDE SEQUENCE</scope>
</reference>
<dbReference type="InterPro" id="IPR002941">
    <property type="entry name" value="DNA_methylase_N4/N6"/>
</dbReference>
<keyword evidence="1" id="KW-0489">Methyltransferase</keyword>
<dbReference type="Pfam" id="PF01555">
    <property type="entry name" value="N6_N4_Mtase"/>
    <property type="match status" value="1"/>
</dbReference>